<sequence length="156" mass="18473">MLAEVSLHLSRTAAYLIRRQRSRLDAIKVQSLNSDQEDEADDRELTWLNCAGKWKQHSGIAINYKTPEIQLQDAAKSVMKWRDIERERERDNGDRSLPFPSALYFSFWFTSFFLSFICLLFSLVVTVRYPPCLFNFNHDRANKKKVYSKLYNKEMH</sequence>
<accession>A0A328D511</accession>
<dbReference type="Proteomes" id="UP000249390">
    <property type="component" value="Unassembled WGS sequence"/>
</dbReference>
<keyword evidence="1" id="KW-0812">Transmembrane</keyword>
<comment type="caution">
    <text evidence="2">The sequence shown here is derived from an EMBL/GenBank/DDBJ whole genome shotgun (WGS) entry which is preliminary data.</text>
</comment>
<dbReference type="AlphaFoldDB" id="A0A328D511"/>
<proteinExistence type="predicted"/>
<dbReference type="EMBL" id="NQVE01000200">
    <property type="protein sequence ID" value="RAL39538.1"/>
    <property type="molecule type" value="Genomic_DNA"/>
</dbReference>
<keyword evidence="1" id="KW-0472">Membrane</keyword>
<protein>
    <submittedName>
        <fullName evidence="2">Uncharacterized protein</fullName>
    </submittedName>
</protein>
<organism evidence="2 3">
    <name type="scientific">Cuscuta australis</name>
    <dbReference type="NCBI Taxonomy" id="267555"/>
    <lineage>
        <taxon>Eukaryota</taxon>
        <taxon>Viridiplantae</taxon>
        <taxon>Streptophyta</taxon>
        <taxon>Embryophyta</taxon>
        <taxon>Tracheophyta</taxon>
        <taxon>Spermatophyta</taxon>
        <taxon>Magnoliopsida</taxon>
        <taxon>eudicotyledons</taxon>
        <taxon>Gunneridae</taxon>
        <taxon>Pentapetalae</taxon>
        <taxon>asterids</taxon>
        <taxon>lamiids</taxon>
        <taxon>Solanales</taxon>
        <taxon>Convolvulaceae</taxon>
        <taxon>Cuscuteae</taxon>
        <taxon>Cuscuta</taxon>
        <taxon>Cuscuta subgen. Grammica</taxon>
        <taxon>Cuscuta sect. Cleistogrammica</taxon>
    </lineage>
</organism>
<evidence type="ECO:0000313" key="3">
    <source>
        <dbReference type="Proteomes" id="UP000249390"/>
    </source>
</evidence>
<reference evidence="2 3" key="1">
    <citation type="submission" date="2018-06" db="EMBL/GenBank/DDBJ databases">
        <title>The Genome of Cuscuta australis (Dodder) Provides Insight into the Evolution of Plant Parasitism.</title>
        <authorList>
            <person name="Liu H."/>
        </authorList>
    </citation>
    <scope>NUCLEOTIDE SEQUENCE [LARGE SCALE GENOMIC DNA]</scope>
    <source>
        <strain evidence="3">cv. Yunnan</strain>
        <tissue evidence="2">Vines</tissue>
    </source>
</reference>
<keyword evidence="3" id="KW-1185">Reference proteome</keyword>
<evidence type="ECO:0000256" key="1">
    <source>
        <dbReference type="SAM" id="Phobius"/>
    </source>
</evidence>
<keyword evidence="1" id="KW-1133">Transmembrane helix</keyword>
<name>A0A328D511_9ASTE</name>
<evidence type="ECO:0000313" key="2">
    <source>
        <dbReference type="EMBL" id="RAL39538.1"/>
    </source>
</evidence>
<feature type="transmembrane region" description="Helical" evidence="1">
    <location>
        <begin position="102"/>
        <end position="125"/>
    </location>
</feature>
<gene>
    <name evidence="2" type="ORF">DM860_003071</name>
</gene>